<evidence type="ECO:0000313" key="2">
    <source>
        <dbReference type="Proteomes" id="UP000221080"/>
    </source>
</evidence>
<dbReference type="AlphaFoldDB" id="A0A2D0R724"/>
<dbReference type="SUPFAM" id="SSF53448">
    <property type="entry name" value="Nucleotide-diphospho-sugar transferases"/>
    <property type="match status" value="1"/>
</dbReference>
<dbReference type="OrthoDB" id="6339427at2759"/>
<dbReference type="Proteomes" id="UP000221080">
    <property type="component" value="Chromosome 6"/>
</dbReference>
<dbReference type="PANTHER" id="PTHR42883">
    <property type="entry name" value="GLUCOSE-1-PHOSPHATE THYMIDYLTRANSFERASE"/>
    <property type="match status" value="1"/>
</dbReference>
<dbReference type="GeneID" id="108266707"/>
<dbReference type="Pfam" id="PF00483">
    <property type="entry name" value="NTP_transferase"/>
    <property type="match status" value="1"/>
</dbReference>
<gene>
    <name evidence="3" type="primary">zgc:136439</name>
</gene>
<dbReference type="InterPro" id="IPR005835">
    <property type="entry name" value="NTP_transferase_dom"/>
</dbReference>
<dbReference type="KEGG" id="ipu:108266707"/>
<proteinExistence type="predicted"/>
<evidence type="ECO:0000313" key="3">
    <source>
        <dbReference type="RefSeq" id="XP_017325856.1"/>
    </source>
</evidence>
<sequence length="275" mass="31383">MMKAVILAAGYGTRLQRDIEKDQTGHFQHLQGVAKPLLPVGACALISHWLRALTLSACVDQVFVVTNALYHEAFQLWAQEFPGVQVLNDGTRNNEERLGAVACLQLAVNHFAVHDDVIVIGGDTLFKEDFSLRTFTERFAELQKKSQDGNLVLSYQCEDEETSKYGILEVDSDFRVQRMKEKPLPTETHSRSACPCFYSFSRTTLPLLDVFLKEKETRPLEERDAPGNFLSWLLSRRPVYVHEISGRFDVGNLASYTDCDRYFREQLQNPELYLI</sequence>
<accession>A0A2D0R724</accession>
<organism evidence="2 3">
    <name type="scientific">Ictalurus punctatus</name>
    <name type="common">Channel catfish</name>
    <name type="synonym">Silurus punctatus</name>
    <dbReference type="NCBI Taxonomy" id="7998"/>
    <lineage>
        <taxon>Eukaryota</taxon>
        <taxon>Metazoa</taxon>
        <taxon>Chordata</taxon>
        <taxon>Craniata</taxon>
        <taxon>Vertebrata</taxon>
        <taxon>Euteleostomi</taxon>
        <taxon>Actinopterygii</taxon>
        <taxon>Neopterygii</taxon>
        <taxon>Teleostei</taxon>
        <taxon>Ostariophysi</taxon>
        <taxon>Siluriformes</taxon>
        <taxon>Ictaluridae</taxon>
        <taxon>Ictalurus</taxon>
    </lineage>
</organism>
<keyword evidence="2" id="KW-1185">Reference proteome</keyword>
<name>A0A2D0R724_ICTPU</name>
<reference evidence="2" key="1">
    <citation type="journal article" date="2016" name="Nat. Commun.">
        <title>The channel catfish genome sequence provides insights into the evolution of scale formation in teleosts.</title>
        <authorList>
            <person name="Liu Z."/>
            <person name="Liu S."/>
            <person name="Yao J."/>
            <person name="Bao L."/>
            <person name="Zhang J."/>
            <person name="Li Y."/>
            <person name="Jiang C."/>
            <person name="Sun L."/>
            <person name="Wang R."/>
            <person name="Zhang Y."/>
            <person name="Zhou T."/>
            <person name="Zeng Q."/>
            <person name="Fu Q."/>
            <person name="Gao S."/>
            <person name="Li N."/>
            <person name="Koren S."/>
            <person name="Jiang Y."/>
            <person name="Zimin A."/>
            <person name="Xu P."/>
            <person name="Phillippy A.M."/>
            <person name="Geng X."/>
            <person name="Song L."/>
            <person name="Sun F."/>
            <person name="Li C."/>
            <person name="Wang X."/>
            <person name="Chen A."/>
            <person name="Jin Y."/>
            <person name="Yuan Z."/>
            <person name="Yang Y."/>
            <person name="Tan S."/>
            <person name="Peatman E."/>
            <person name="Lu J."/>
            <person name="Qin Z."/>
            <person name="Dunham R."/>
            <person name="Li Z."/>
            <person name="Sonstegard T."/>
            <person name="Feng J."/>
            <person name="Danzmann R.G."/>
            <person name="Schroeder S."/>
            <person name="Scheffler B."/>
            <person name="Duke M.V."/>
            <person name="Ballard L."/>
            <person name="Kucuktas H."/>
            <person name="Kaltenboeck L."/>
            <person name="Liu H."/>
            <person name="Armbruster J."/>
            <person name="Xie Y."/>
            <person name="Kirby M.L."/>
            <person name="Tian Y."/>
            <person name="Flanagan M.E."/>
            <person name="Mu W."/>
            <person name="Waldbieser G.C."/>
        </authorList>
    </citation>
    <scope>NUCLEOTIDE SEQUENCE [LARGE SCALE GENOMIC DNA]</scope>
    <source>
        <strain evidence="2">SDA103</strain>
    </source>
</reference>
<protein>
    <submittedName>
        <fullName evidence="3">Uncharacterized protein zgc:136439 isoform X1</fullName>
    </submittedName>
</protein>
<dbReference type="InterPro" id="IPR029044">
    <property type="entry name" value="Nucleotide-diphossugar_trans"/>
</dbReference>
<dbReference type="RefSeq" id="XP_017325856.1">
    <property type="nucleotide sequence ID" value="XM_017470367.3"/>
</dbReference>
<evidence type="ECO:0000259" key="1">
    <source>
        <dbReference type="Pfam" id="PF00483"/>
    </source>
</evidence>
<dbReference type="STRING" id="7998.ENSIPUP00000012498"/>
<dbReference type="Gene3D" id="3.90.550.10">
    <property type="entry name" value="Spore Coat Polysaccharide Biosynthesis Protein SpsA, Chain A"/>
    <property type="match status" value="1"/>
</dbReference>
<dbReference type="PANTHER" id="PTHR42883:SF2">
    <property type="entry name" value="THYMIDYLYLTRANSFERASE"/>
    <property type="match status" value="1"/>
</dbReference>
<feature type="domain" description="Nucleotidyl transferase" evidence="1">
    <location>
        <begin position="3"/>
        <end position="260"/>
    </location>
</feature>
<reference evidence="3" key="2">
    <citation type="submission" date="2025-08" db="UniProtKB">
        <authorList>
            <consortium name="RefSeq"/>
        </authorList>
    </citation>
    <scope>IDENTIFICATION</scope>
    <source>
        <tissue evidence="3">Blood</tissue>
    </source>
</reference>